<protein>
    <submittedName>
        <fullName evidence="1">DUF1122 family protein</fullName>
    </submittedName>
</protein>
<dbReference type="SUPFAM" id="SSF55729">
    <property type="entry name" value="Acyl-CoA N-acyltransferases (Nat)"/>
    <property type="match status" value="1"/>
</dbReference>
<dbReference type="EMBL" id="CP146016">
    <property type="protein sequence ID" value="WWQ59847.1"/>
    <property type="molecule type" value="Genomic_DNA"/>
</dbReference>
<dbReference type="Pfam" id="PF06557">
    <property type="entry name" value="DUF1122"/>
    <property type="match status" value="1"/>
</dbReference>
<dbReference type="PIRSF" id="PIRSF017998">
    <property type="entry name" value="UCP017998"/>
    <property type="match status" value="1"/>
</dbReference>
<dbReference type="GeneID" id="89337150"/>
<reference evidence="1 2" key="1">
    <citation type="submission" date="2024-02" db="EMBL/GenBank/DDBJ databases">
        <title>STSV induces naive adaptation in Sulfolobus.</title>
        <authorList>
            <person name="Xiang X."/>
            <person name="Song M."/>
        </authorList>
    </citation>
    <scope>NUCLEOTIDE SEQUENCE [LARGE SCALE GENOMIC DNA]</scope>
    <source>
        <strain evidence="1 2">RT2</strain>
    </source>
</reference>
<evidence type="ECO:0000313" key="1">
    <source>
        <dbReference type="EMBL" id="WWQ59847.1"/>
    </source>
</evidence>
<proteinExistence type="predicted"/>
<sequence>MLELNGKRVNENHKLEIKNVRNTHIKELIYFDLFLDDGRLIGKCNYFKGRDYYTPWLEIDYYPYLRNEKAEANLFKVIYNFLPPGGKLFVTYIRDEETRNMLYVGNHPVETPLGFSLLSAGFTWFKDWYFPEGGNEGFQKLQSNKPLNRNEAIRQLEEIKKEVKNQNIIRKVEEIIEYYRKSGDRPLYWQIT</sequence>
<name>A0AAX4KZE6_9CREN</name>
<dbReference type="RefSeq" id="WP_338599603.1">
    <property type="nucleotide sequence ID" value="NZ_CP146016.1"/>
</dbReference>
<accession>A0AAX4KZE6</accession>
<dbReference type="InterPro" id="IPR016181">
    <property type="entry name" value="Acyl_CoA_acyltransferase"/>
</dbReference>
<gene>
    <name evidence="1" type="ORF">V6M85_10235</name>
</gene>
<dbReference type="Proteomes" id="UP001432202">
    <property type="component" value="Chromosome"/>
</dbReference>
<organism evidence="1 2">
    <name type="scientific">Sulfolobus tengchongensis</name>
    <dbReference type="NCBI Taxonomy" id="207809"/>
    <lineage>
        <taxon>Archaea</taxon>
        <taxon>Thermoproteota</taxon>
        <taxon>Thermoprotei</taxon>
        <taxon>Sulfolobales</taxon>
        <taxon>Sulfolobaceae</taxon>
        <taxon>Sulfolobus</taxon>
    </lineage>
</organism>
<dbReference type="InterPro" id="IPR008304">
    <property type="entry name" value="UCP017998"/>
</dbReference>
<evidence type="ECO:0000313" key="2">
    <source>
        <dbReference type="Proteomes" id="UP001432202"/>
    </source>
</evidence>
<keyword evidence="2" id="KW-1185">Reference proteome</keyword>
<dbReference type="Gene3D" id="3.40.630.30">
    <property type="match status" value="1"/>
</dbReference>
<dbReference type="AlphaFoldDB" id="A0AAX4KZE6"/>